<keyword evidence="5" id="KW-1133">Transmembrane helix</keyword>
<dbReference type="Proteomes" id="UP000224567">
    <property type="component" value="Unassembled WGS sequence"/>
</dbReference>
<feature type="compositionally biased region" description="Basic and acidic residues" evidence="4">
    <location>
        <begin position="209"/>
        <end position="223"/>
    </location>
</feature>
<dbReference type="GO" id="GO:0005546">
    <property type="term" value="F:phosphatidylinositol-4,5-bisphosphate binding"/>
    <property type="evidence" value="ECO:0007669"/>
    <property type="project" value="InterPro"/>
</dbReference>
<proteinExistence type="inferred from homology"/>
<keyword evidence="8" id="KW-1185">Reference proteome</keyword>
<sequence>MRRDMNSKYEELWDQEGELSDKPKPLLLATFSTSIVPTFKLMHKRISTCGASLEGKRASSSLCSKGMYLPHLISSFPWNDDDIYPRVGDVTKIFDLKSYLDFVDVSWNDLNMHKIYDSFLEGCSSERNVRCLSHLFLPSHDLVLGSTLVIITLVIPFSSFVVYSRTNHLQEGEYDTIQMASGLLERMLMGQVTLDDFLRAIKKRPLDDYDDQGDSRNVREANERPNGARKPPKEEMRPIRFGDQSVSTFRLKMDDDKSAEQHVIAAAHHLVKALQLQARTSLSNEARRTLADLDSHLAAMAEAKEDETTSLREIEGRFKSAQAKITTLQSNCLKVWDAGPSELFEYLQNVEEIRTIIESLESMMPNKNGKQNRLASQAHSVLQMAMVRLQEEVIYILAQNKQCFGHACVSFHSCEEIVVDEESMVSIDEDSVEGTSCLDSSRAYSEVSIMDLVHPGVVPHIKSIADLMFASHYIQEFCQVFIRFWKDALYEYLRLFCMQQISIEDVLRMDWTFLNCRIKKWRQATKNVIAFYLPSQKNLFDQLLGEIGSVSSTCFIECSKDAMLCLLNFGQAVAIGPLQPERLFCLLDMYELLRGLCQDVDALFSEDHGNFIQVEYHKLLKNLGDSAKAIFLGLGNRIASNTSTTPFQGGGVHPLTKYVINYFMLLSEYSDILRFLLEDRVLENSGGDVDALVRLDISSEFPCQLALHLQSVASTLESNLEHRSSLYKDDSLKHIFLMNNIHYMVQKIKNSKVRTCFGDEWIKRHIVKYVQHERSYERITWIPILSLITGYEKSGKAVLKERCRNFSIAFEDVYKNQTGWSIPDIELREDLRISTALKVVHAYRTFVAQVKKSLSDKHIKYTEEDMEKHLLDFFQGSAKSLNHHWRR</sequence>
<dbReference type="PANTHER" id="PTHR12542">
    <property type="entry name" value="EXOCYST COMPLEX PROTEIN EXO70"/>
    <property type="match status" value="1"/>
</dbReference>
<keyword evidence="3" id="KW-0653">Protein transport</keyword>
<evidence type="ECO:0000259" key="6">
    <source>
        <dbReference type="Pfam" id="PF03081"/>
    </source>
</evidence>
<dbReference type="EMBL" id="MLFT02000005">
    <property type="protein sequence ID" value="PHT47640.1"/>
    <property type="molecule type" value="Genomic_DNA"/>
</dbReference>
<evidence type="ECO:0000256" key="4">
    <source>
        <dbReference type="SAM" id="MobiDB-lite"/>
    </source>
</evidence>
<keyword evidence="2 3" id="KW-0813">Transport</keyword>
<reference evidence="8" key="2">
    <citation type="journal article" date="2017" name="J. Anim. Genet.">
        <title>Multiple reference genome sequences of hot pepper reveal the massive evolution of plant disease resistance genes by retroduplication.</title>
        <authorList>
            <person name="Kim S."/>
            <person name="Park J."/>
            <person name="Yeom S.-I."/>
            <person name="Kim Y.-M."/>
            <person name="Seo E."/>
            <person name="Kim K.-T."/>
            <person name="Kim M.-S."/>
            <person name="Lee J.M."/>
            <person name="Cheong K."/>
            <person name="Shin H.-S."/>
            <person name="Kim S.-B."/>
            <person name="Han K."/>
            <person name="Lee J."/>
            <person name="Park M."/>
            <person name="Lee H.-A."/>
            <person name="Lee H.-Y."/>
            <person name="Lee Y."/>
            <person name="Oh S."/>
            <person name="Lee J.H."/>
            <person name="Choi E."/>
            <person name="Choi E."/>
            <person name="Lee S.E."/>
            <person name="Jeon J."/>
            <person name="Kim H."/>
            <person name="Choi G."/>
            <person name="Song H."/>
            <person name="Lee J."/>
            <person name="Lee S.-C."/>
            <person name="Kwon J.-K."/>
            <person name="Lee H.-Y."/>
            <person name="Koo N."/>
            <person name="Hong Y."/>
            <person name="Kim R.W."/>
            <person name="Kang W.-H."/>
            <person name="Huh J.H."/>
            <person name="Kang B.-C."/>
            <person name="Yang T.-J."/>
            <person name="Lee Y.-H."/>
            <person name="Bennetzen J.L."/>
            <person name="Choi D."/>
        </authorList>
    </citation>
    <scope>NUCLEOTIDE SEQUENCE [LARGE SCALE GENOMIC DNA]</scope>
    <source>
        <strain evidence="8">cv. PBC81</strain>
    </source>
</reference>
<feature type="domain" description="Exocyst complex subunit Exo70 C-terminal" evidence="6">
    <location>
        <begin position="519"/>
        <end position="872"/>
    </location>
</feature>
<protein>
    <recommendedName>
        <fullName evidence="3">Exocyst subunit Exo70 family protein</fullName>
    </recommendedName>
</protein>
<dbReference type="AlphaFoldDB" id="A0A2G2WR37"/>
<feature type="region of interest" description="Disordered" evidence="4">
    <location>
        <begin position="209"/>
        <end position="241"/>
    </location>
</feature>
<keyword evidence="5" id="KW-0472">Membrane</keyword>
<organism evidence="7 8">
    <name type="scientific">Capsicum baccatum</name>
    <name type="common">Peruvian pepper</name>
    <dbReference type="NCBI Taxonomy" id="33114"/>
    <lineage>
        <taxon>Eukaryota</taxon>
        <taxon>Viridiplantae</taxon>
        <taxon>Streptophyta</taxon>
        <taxon>Embryophyta</taxon>
        <taxon>Tracheophyta</taxon>
        <taxon>Spermatophyta</taxon>
        <taxon>Magnoliopsida</taxon>
        <taxon>eudicotyledons</taxon>
        <taxon>Gunneridae</taxon>
        <taxon>Pentapetalae</taxon>
        <taxon>asterids</taxon>
        <taxon>lamiids</taxon>
        <taxon>Solanales</taxon>
        <taxon>Solanaceae</taxon>
        <taxon>Solanoideae</taxon>
        <taxon>Capsiceae</taxon>
        <taxon>Capsicum</taxon>
    </lineage>
</organism>
<dbReference type="PANTHER" id="PTHR12542:SF92">
    <property type="entry name" value="EXOCYST COMPLEX COMPONENT EXO70E2"/>
    <property type="match status" value="1"/>
</dbReference>
<evidence type="ECO:0000256" key="2">
    <source>
        <dbReference type="ARBA" id="ARBA00022448"/>
    </source>
</evidence>
<evidence type="ECO:0000256" key="3">
    <source>
        <dbReference type="RuleBase" id="RU365026"/>
    </source>
</evidence>
<comment type="function">
    <text evidence="3">Component of the exocyst complex.</text>
</comment>
<dbReference type="OrthoDB" id="1922221at2759"/>
<keyword evidence="5" id="KW-0812">Transmembrane</keyword>
<evidence type="ECO:0000313" key="7">
    <source>
        <dbReference type="EMBL" id="PHT47640.1"/>
    </source>
</evidence>
<gene>
    <name evidence="7" type="ORF">CQW23_11848</name>
</gene>
<dbReference type="GO" id="GO:0006887">
    <property type="term" value="P:exocytosis"/>
    <property type="evidence" value="ECO:0007669"/>
    <property type="project" value="UniProtKB-KW"/>
</dbReference>
<dbReference type="GO" id="GO:0000145">
    <property type="term" value="C:exocyst"/>
    <property type="evidence" value="ECO:0007669"/>
    <property type="project" value="InterPro"/>
</dbReference>
<comment type="caution">
    <text evidence="7">The sequence shown here is derived from an EMBL/GenBank/DDBJ whole genome shotgun (WGS) entry which is preliminary data.</text>
</comment>
<dbReference type="InterPro" id="IPR016159">
    <property type="entry name" value="Cullin_repeat-like_dom_sf"/>
</dbReference>
<dbReference type="InterPro" id="IPR046364">
    <property type="entry name" value="Exo70_C"/>
</dbReference>
<accession>A0A2G2WR37</accession>
<dbReference type="InterPro" id="IPR004140">
    <property type="entry name" value="Exo70"/>
</dbReference>
<feature type="transmembrane region" description="Helical" evidence="5">
    <location>
        <begin position="142"/>
        <end position="163"/>
    </location>
</feature>
<dbReference type="GO" id="GO:0015031">
    <property type="term" value="P:protein transport"/>
    <property type="evidence" value="ECO:0007669"/>
    <property type="project" value="UniProtKB-KW"/>
</dbReference>
<dbReference type="SUPFAM" id="SSF74788">
    <property type="entry name" value="Cullin repeat-like"/>
    <property type="match status" value="1"/>
</dbReference>
<dbReference type="STRING" id="33114.A0A2G2WR37"/>
<evidence type="ECO:0000256" key="5">
    <source>
        <dbReference type="SAM" id="Phobius"/>
    </source>
</evidence>
<dbReference type="Gene3D" id="1.20.1280.170">
    <property type="entry name" value="Exocyst complex component Exo70"/>
    <property type="match status" value="1"/>
</dbReference>
<comment type="similarity">
    <text evidence="1 3">Belongs to the EXO70 family.</text>
</comment>
<feature type="compositionally biased region" description="Basic and acidic residues" evidence="4">
    <location>
        <begin position="231"/>
        <end position="240"/>
    </location>
</feature>
<name>A0A2G2WR37_CAPBA</name>
<dbReference type="Pfam" id="PF03081">
    <property type="entry name" value="Exo70_C"/>
    <property type="match status" value="1"/>
</dbReference>
<dbReference type="Pfam" id="PF20669">
    <property type="entry name" value="Exo70_N"/>
    <property type="match status" value="1"/>
</dbReference>
<evidence type="ECO:0000313" key="8">
    <source>
        <dbReference type="Proteomes" id="UP000224567"/>
    </source>
</evidence>
<reference evidence="7 8" key="1">
    <citation type="journal article" date="2017" name="Genome Biol.">
        <title>New reference genome sequences of hot pepper reveal the massive evolution of plant disease-resistance genes by retroduplication.</title>
        <authorList>
            <person name="Kim S."/>
            <person name="Park J."/>
            <person name="Yeom S.I."/>
            <person name="Kim Y.M."/>
            <person name="Seo E."/>
            <person name="Kim K.T."/>
            <person name="Kim M.S."/>
            <person name="Lee J.M."/>
            <person name="Cheong K."/>
            <person name="Shin H.S."/>
            <person name="Kim S.B."/>
            <person name="Han K."/>
            <person name="Lee J."/>
            <person name="Park M."/>
            <person name="Lee H.A."/>
            <person name="Lee H.Y."/>
            <person name="Lee Y."/>
            <person name="Oh S."/>
            <person name="Lee J.H."/>
            <person name="Choi E."/>
            <person name="Choi E."/>
            <person name="Lee S.E."/>
            <person name="Jeon J."/>
            <person name="Kim H."/>
            <person name="Choi G."/>
            <person name="Song H."/>
            <person name="Lee J."/>
            <person name="Lee S.C."/>
            <person name="Kwon J.K."/>
            <person name="Lee H.Y."/>
            <person name="Koo N."/>
            <person name="Hong Y."/>
            <person name="Kim R.W."/>
            <person name="Kang W.H."/>
            <person name="Huh J.H."/>
            <person name="Kang B.C."/>
            <person name="Yang T.J."/>
            <person name="Lee Y.H."/>
            <person name="Bennetzen J.L."/>
            <person name="Choi D."/>
        </authorList>
    </citation>
    <scope>NUCLEOTIDE SEQUENCE [LARGE SCALE GENOMIC DNA]</scope>
    <source>
        <strain evidence="8">cv. PBC81</strain>
    </source>
</reference>
<evidence type="ECO:0000256" key="1">
    <source>
        <dbReference type="ARBA" id="ARBA00006756"/>
    </source>
</evidence>
<keyword evidence="3" id="KW-0268">Exocytosis</keyword>